<sequence>MEKCQRRNISVVRIFVYRRIQTFYYAAFILPKPKLEPNGEINCNPNPFWDSPKLTRSCSNLERRDVLGNTIHQFPDLKSQSFVNLQELTAGKVAANLESPRSRIYRNSPVEPYVGQEFESEAEAHVFYNAYATSVGFIVRVSKLSRSRIDNSTIGRIFVCNKEGYRMTDKRENVIRQRAETRVGCKAMIMVRKVKSVSWVVTCFIKEHAHPLAGPGGGRRDFIYEQYPGEWDRIRELNQQLTTEKKRSVTYKRHLEVEHIDVDEYNESLLKKIQHIVYNVKEMESKEEQSQLNFQSATL</sequence>
<dbReference type="PANTHER" id="PTHR46328:SF42">
    <property type="entry name" value="PROTEIN FAR1-RELATED SEQUENCE 5-LIKE ISOFORM X1"/>
    <property type="match status" value="1"/>
</dbReference>
<dbReference type="GeneID" id="107468062"/>
<dbReference type="InterPro" id="IPR004330">
    <property type="entry name" value="FAR1_DNA_bnd_dom"/>
</dbReference>
<evidence type="ECO:0000313" key="3">
    <source>
        <dbReference type="RefSeq" id="XP_052111191.1"/>
    </source>
</evidence>
<accession>A0A9C6T740</accession>
<evidence type="ECO:0000259" key="1">
    <source>
        <dbReference type="Pfam" id="PF03101"/>
    </source>
</evidence>
<evidence type="ECO:0000313" key="2">
    <source>
        <dbReference type="Proteomes" id="UP000515211"/>
    </source>
</evidence>
<proteinExistence type="predicted"/>
<feature type="domain" description="FAR1" evidence="1">
    <location>
        <begin position="127"/>
        <end position="212"/>
    </location>
</feature>
<reference evidence="2" key="1">
    <citation type="journal article" date="2016" name="Nat. Genet.">
        <title>The genome sequences of Arachis duranensis and Arachis ipaensis, the diploid ancestors of cultivated peanut.</title>
        <authorList>
            <person name="Bertioli D.J."/>
            <person name="Cannon S.B."/>
            <person name="Froenicke L."/>
            <person name="Huang G."/>
            <person name="Farmer A.D."/>
            <person name="Cannon E.K."/>
            <person name="Liu X."/>
            <person name="Gao D."/>
            <person name="Clevenger J."/>
            <person name="Dash S."/>
            <person name="Ren L."/>
            <person name="Moretzsohn M.C."/>
            <person name="Shirasawa K."/>
            <person name="Huang W."/>
            <person name="Vidigal B."/>
            <person name="Abernathy B."/>
            <person name="Chu Y."/>
            <person name="Niederhuth C.E."/>
            <person name="Umale P."/>
            <person name="Araujo A.C."/>
            <person name="Kozik A."/>
            <person name="Kim K.D."/>
            <person name="Burow M.D."/>
            <person name="Varshney R.K."/>
            <person name="Wang X."/>
            <person name="Zhang X."/>
            <person name="Barkley N."/>
            <person name="Guimaraes P.M."/>
            <person name="Isobe S."/>
            <person name="Guo B."/>
            <person name="Liao B."/>
            <person name="Stalker H.T."/>
            <person name="Schmitz R.J."/>
            <person name="Scheffler B.E."/>
            <person name="Leal-Bertioli S.C."/>
            <person name="Xun X."/>
            <person name="Jackson S.A."/>
            <person name="Michelmore R."/>
            <person name="Ozias-Akins P."/>
        </authorList>
    </citation>
    <scope>NUCLEOTIDE SEQUENCE [LARGE SCALE GENOMIC DNA]</scope>
    <source>
        <strain evidence="2">cv. V14167</strain>
    </source>
</reference>
<dbReference type="AlphaFoldDB" id="A0A9C6T740"/>
<dbReference type="KEGG" id="adu:107468062"/>
<dbReference type="Proteomes" id="UP000515211">
    <property type="component" value="Chromosome 10"/>
</dbReference>
<gene>
    <name evidence="3" type="primary">LOC107468062</name>
</gene>
<dbReference type="PANTHER" id="PTHR46328">
    <property type="entry name" value="FAR-RED IMPAIRED RESPONSIVE (FAR1) FAMILY PROTEIN-RELATED"/>
    <property type="match status" value="1"/>
</dbReference>
<keyword evidence="2" id="KW-1185">Reference proteome</keyword>
<dbReference type="Pfam" id="PF03101">
    <property type="entry name" value="FAR1"/>
    <property type="match status" value="1"/>
</dbReference>
<reference evidence="3" key="2">
    <citation type="submission" date="2025-08" db="UniProtKB">
        <authorList>
            <consortium name="RefSeq"/>
        </authorList>
    </citation>
    <scope>IDENTIFICATION</scope>
    <source>
        <tissue evidence="3">Whole plant</tissue>
    </source>
</reference>
<protein>
    <submittedName>
        <fullName evidence="3">Protein FAR1-RELATED SEQUENCE 4-like</fullName>
    </submittedName>
</protein>
<name>A0A9C6T740_ARADU</name>
<dbReference type="RefSeq" id="XP_052111191.1">
    <property type="nucleotide sequence ID" value="XM_052255231.1"/>
</dbReference>
<organism evidence="2 3">
    <name type="scientific">Arachis duranensis</name>
    <name type="common">Wild peanut</name>
    <dbReference type="NCBI Taxonomy" id="130453"/>
    <lineage>
        <taxon>Eukaryota</taxon>
        <taxon>Viridiplantae</taxon>
        <taxon>Streptophyta</taxon>
        <taxon>Embryophyta</taxon>
        <taxon>Tracheophyta</taxon>
        <taxon>Spermatophyta</taxon>
        <taxon>Magnoliopsida</taxon>
        <taxon>eudicotyledons</taxon>
        <taxon>Gunneridae</taxon>
        <taxon>Pentapetalae</taxon>
        <taxon>rosids</taxon>
        <taxon>fabids</taxon>
        <taxon>Fabales</taxon>
        <taxon>Fabaceae</taxon>
        <taxon>Papilionoideae</taxon>
        <taxon>50 kb inversion clade</taxon>
        <taxon>dalbergioids sensu lato</taxon>
        <taxon>Dalbergieae</taxon>
        <taxon>Pterocarpus clade</taxon>
        <taxon>Arachis</taxon>
    </lineage>
</organism>